<protein>
    <submittedName>
        <fullName evidence="3">Uncharacterized protein</fullName>
    </submittedName>
</protein>
<comment type="caution">
    <text evidence="3">The sequence shown here is derived from an EMBL/GenBank/DDBJ whole genome shotgun (WGS) entry which is preliminary data.</text>
</comment>
<keyword evidence="2" id="KW-0472">Membrane</keyword>
<dbReference type="EMBL" id="JBHPON010000001">
    <property type="protein sequence ID" value="MFC6034537.1"/>
    <property type="molecule type" value="Genomic_DNA"/>
</dbReference>
<accession>A0ABW1KWY9</accession>
<evidence type="ECO:0000256" key="1">
    <source>
        <dbReference type="SAM" id="MobiDB-lite"/>
    </source>
</evidence>
<keyword evidence="4" id="KW-1185">Reference proteome</keyword>
<name>A0ABW1KWY9_9PROT</name>
<gene>
    <name evidence="3" type="ORF">ACFMB1_03220</name>
</gene>
<dbReference type="Proteomes" id="UP001596116">
    <property type="component" value="Unassembled WGS sequence"/>
</dbReference>
<keyword evidence="2" id="KW-1133">Transmembrane helix</keyword>
<reference evidence="3 4" key="1">
    <citation type="submission" date="2024-09" db="EMBL/GenBank/DDBJ databases">
        <authorList>
            <person name="Zhang Z.-H."/>
        </authorList>
    </citation>
    <scope>NUCLEOTIDE SEQUENCE [LARGE SCALE GENOMIC DNA]</scope>
    <source>
        <strain evidence="3 4">HHTR114</strain>
    </source>
</reference>
<sequence length="815" mass="90488">MASIPGSIFGFLSNSVRLLSPRSWRLIYKQVRHSLDMQGAAFLTASSLFTVGADIVQAYSRVLWSVLALSVAAIVALSISLVSQHRPKAVRKTLVHVYLASFGALLTASSLIILGGNDENSNVAAMLDRMESIDDSTSRIDRTTKSIREDTSVMATTLQEMNVSQRAKDIAELMTFTIDEQGSGDGRIKGAINWPPGVKVKERSCKFIEAGDNPVVRQAKVERCADFEFVLEDGKDILDLEVFQQLTSAPLPWLQVELRDGQELTVPSYMMTLALSNYFSNNYSAQRATKRTKPEDYEVRVSLRRNAAPEAQVYHQGKPAEGVGCRWGNLRDTIEMTQVGQDPCRVTLSVKQNPFSDHFALKEITVGVSDYSTGMSASLSHALSGDELTALADMREKEFVTTEPYMRLGDVEIKRVGYERVELLATLVTDTRVEDEFINLNAASQFSYPKDNAYLYNQQSAINNNQAQGQTIIGGTVSDIHMVFQQMPAAFGYCTEAAIGKDRRMTIEVWELGRKGFAQTFLKTYALAQETPSRGYNKNELSCSNTLGWPAELHRHIKAGMEPPEDFTVDSYRKTLVKKCLNAPSAPEDLVFCVRNGKLDFSRVDFFSPMQLAGATDYNLLTCANIHRSYLEVMRSLSGKVSLPPIEEPPSCEIYGRAAVLFKESSERNIEGAPVQEKNQPFVPYHETAQTCRSAQADNKARVAACSEIFGTAYWLESMGKTCANNAGDYGDRQYLQSLQQQLNSLQATFGDKAMSHGGNQYSGLAFRHGLEHEAFDWYKSVLENEPCPGVVFALGQDEQTESSSSEEPAARRRR</sequence>
<organism evidence="3 4">
    <name type="scientific">Hyphococcus aureus</name>
    <dbReference type="NCBI Taxonomy" id="2666033"/>
    <lineage>
        <taxon>Bacteria</taxon>
        <taxon>Pseudomonadati</taxon>
        <taxon>Pseudomonadota</taxon>
        <taxon>Alphaproteobacteria</taxon>
        <taxon>Parvularculales</taxon>
        <taxon>Parvularculaceae</taxon>
        <taxon>Hyphococcus</taxon>
    </lineage>
</organism>
<feature type="region of interest" description="Disordered" evidence="1">
    <location>
        <begin position="795"/>
        <end position="815"/>
    </location>
</feature>
<evidence type="ECO:0000256" key="2">
    <source>
        <dbReference type="SAM" id="Phobius"/>
    </source>
</evidence>
<evidence type="ECO:0000313" key="3">
    <source>
        <dbReference type="EMBL" id="MFC6034537.1"/>
    </source>
</evidence>
<keyword evidence="2" id="KW-0812">Transmembrane</keyword>
<dbReference type="RefSeq" id="WP_379880136.1">
    <property type="nucleotide sequence ID" value="NZ_JBHPON010000001.1"/>
</dbReference>
<feature type="transmembrane region" description="Helical" evidence="2">
    <location>
        <begin position="62"/>
        <end position="82"/>
    </location>
</feature>
<evidence type="ECO:0000313" key="4">
    <source>
        <dbReference type="Proteomes" id="UP001596116"/>
    </source>
</evidence>
<proteinExistence type="predicted"/>
<feature type="transmembrane region" description="Helical" evidence="2">
    <location>
        <begin position="94"/>
        <end position="116"/>
    </location>
</feature>